<evidence type="ECO:0000313" key="1">
    <source>
        <dbReference type="EMBL" id="PWE54622.1"/>
    </source>
</evidence>
<keyword evidence="2" id="KW-1185">Reference proteome</keyword>
<name>A0A2U2DMY6_9HYPH</name>
<proteinExistence type="predicted"/>
<dbReference type="AlphaFoldDB" id="A0A2U2DMY6"/>
<organism evidence="1 2">
    <name type="scientific">Metarhizobium album</name>
    <dbReference type="NCBI Taxonomy" id="2182425"/>
    <lineage>
        <taxon>Bacteria</taxon>
        <taxon>Pseudomonadati</taxon>
        <taxon>Pseudomonadota</taxon>
        <taxon>Alphaproteobacteria</taxon>
        <taxon>Hyphomicrobiales</taxon>
        <taxon>Rhizobiaceae</taxon>
        <taxon>Metarhizobium</taxon>
    </lineage>
</organism>
<sequence length="297" mass="33148">MESVLPKPLPFALLPPPRLDRARIAAHADLRPVLKAQANAFLAMHRQLPRMAAIFGKQQRYLLGQLAIAMAFECGEHGFVVAHYLEAVKAHGIASRNTAISFIEEMLHYKIAQISVLGANRRSRPVALAPATVEVLTTWLGLHLDSLDALDGGNRRSELQQDPQLLAQVHPLIVHHILSSKKTMRPVRIFAFLSDMNDGRVLMDTIITSLHDAPAGTTRFPTFVHAYSQLCEPLRISRTHLLRKLAVSEQAGHVGWLGRRGASTFWISKEFLHDYETYQAEKLANIESAWQAIRAAD</sequence>
<protein>
    <submittedName>
        <fullName evidence="1">Uncharacterized protein</fullName>
    </submittedName>
</protein>
<dbReference type="EMBL" id="QFBC01000009">
    <property type="protein sequence ID" value="PWE54622.1"/>
    <property type="molecule type" value="Genomic_DNA"/>
</dbReference>
<gene>
    <name evidence="1" type="ORF">DEM27_19065</name>
</gene>
<accession>A0A2U2DMY6</accession>
<comment type="caution">
    <text evidence="1">The sequence shown here is derived from an EMBL/GenBank/DDBJ whole genome shotgun (WGS) entry which is preliminary data.</text>
</comment>
<dbReference type="Proteomes" id="UP000245252">
    <property type="component" value="Unassembled WGS sequence"/>
</dbReference>
<reference evidence="1 2" key="1">
    <citation type="submission" date="2018-05" db="EMBL/GenBank/DDBJ databases">
        <title>The draft genome of strain NS-104.</title>
        <authorList>
            <person name="Hang P."/>
            <person name="Jiang J."/>
        </authorList>
    </citation>
    <scope>NUCLEOTIDE SEQUENCE [LARGE SCALE GENOMIC DNA]</scope>
    <source>
        <strain evidence="1 2">NS-104</strain>
    </source>
</reference>
<evidence type="ECO:0000313" key="2">
    <source>
        <dbReference type="Proteomes" id="UP000245252"/>
    </source>
</evidence>